<feature type="coiled-coil region" evidence="1">
    <location>
        <begin position="103"/>
        <end position="137"/>
    </location>
</feature>
<name>A0ABY4JRK7_9BACI</name>
<dbReference type="SMART" id="SM00717">
    <property type="entry name" value="SANT"/>
    <property type="match status" value="1"/>
</dbReference>
<sequence>MNAPKTKWSLEDENTLIELVEKYESKGKSKQEAFEMVANIINRTKTACASRYRKLSKDQFREMNKPKDVTKLNKPINPPSLNIELVIQFLMNFEQKHPAMEEIMKLKERVAKLKIDNENLNRQIVNLKTLIQKKQNVLINLTE</sequence>
<dbReference type="InterPro" id="IPR009057">
    <property type="entry name" value="Homeodomain-like_sf"/>
</dbReference>
<evidence type="ECO:0000313" key="4">
    <source>
        <dbReference type="Proteomes" id="UP000830639"/>
    </source>
</evidence>
<gene>
    <name evidence="3" type="ORF">MY490_05555</name>
</gene>
<organism evidence="3 4">
    <name type="scientific">Gottfriedia acidiceleris</name>
    <dbReference type="NCBI Taxonomy" id="371036"/>
    <lineage>
        <taxon>Bacteria</taxon>
        <taxon>Bacillati</taxon>
        <taxon>Bacillota</taxon>
        <taxon>Bacilli</taxon>
        <taxon>Bacillales</taxon>
        <taxon>Bacillaceae</taxon>
        <taxon>Gottfriedia</taxon>
    </lineage>
</organism>
<dbReference type="Proteomes" id="UP000830639">
    <property type="component" value="Chromosome"/>
</dbReference>
<evidence type="ECO:0000256" key="1">
    <source>
        <dbReference type="SAM" id="Coils"/>
    </source>
</evidence>
<dbReference type="RefSeq" id="WP_248268334.1">
    <property type="nucleotide sequence ID" value="NZ_CP096034.1"/>
</dbReference>
<accession>A0ABY4JRK7</accession>
<protein>
    <submittedName>
        <fullName evidence="3">SANT/Myb-like DNA-binding domain-containing protein</fullName>
    </submittedName>
</protein>
<dbReference type="Gene3D" id="1.10.10.60">
    <property type="entry name" value="Homeodomain-like"/>
    <property type="match status" value="1"/>
</dbReference>
<dbReference type="EMBL" id="CP096034">
    <property type="protein sequence ID" value="UPM55307.1"/>
    <property type="molecule type" value="Genomic_DNA"/>
</dbReference>
<feature type="domain" description="Myb-like" evidence="2">
    <location>
        <begin position="1"/>
        <end position="56"/>
    </location>
</feature>
<evidence type="ECO:0000313" key="3">
    <source>
        <dbReference type="EMBL" id="UPM55307.1"/>
    </source>
</evidence>
<dbReference type="Pfam" id="PF00249">
    <property type="entry name" value="Myb_DNA-binding"/>
    <property type="match status" value="1"/>
</dbReference>
<dbReference type="SUPFAM" id="SSF46689">
    <property type="entry name" value="Homeodomain-like"/>
    <property type="match status" value="1"/>
</dbReference>
<reference evidence="3 4" key="1">
    <citation type="submission" date="2022-04" db="EMBL/GenBank/DDBJ databases">
        <title>Mechanism of arsenic methylation and mitigation arsenic toxicity by Bacillus sp. LH14 from an Arsenic-Contaminated Paddy Soil.</title>
        <authorList>
            <person name="Wang D."/>
        </authorList>
    </citation>
    <scope>NUCLEOTIDE SEQUENCE [LARGE SCALE GENOMIC DNA]</scope>
    <source>
        <strain evidence="3 4">LH14</strain>
    </source>
</reference>
<keyword evidence="4" id="KW-1185">Reference proteome</keyword>
<keyword evidence="1" id="KW-0175">Coiled coil</keyword>
<dbReference type="InterPro" id="IPR001005">
    <property type="entry name" value="SANT/Myb"/>
</dbReference>
<proteinExistence type="predicted"/>
<evidence type="ECO:0000259" key="2">
    <source>
        <dbReference type="PROSITE" id="PS50090"/>
    </source>
</evidence>
<dbReference type="PROSITE" id="PS50090">
    <property type="entry name" value="MYB_LIKE"/>
    <property type="match status" value="1"/>
</dbReference>